<dbReference type="OrthoDB" id="8211253at2"/>
<dbReference type="AlphaFoldDB" id="A0A3A1QWX4"/>
<dbReference type="Proteomes" id="UP000265801">
    <property type="component" value="Unassembled WGS sequence"/>
</dbReference>
<proteinExistence type="predicted"/>
<evidence type="ECO:0000313" key="1">
    <source>
        <dbReference type="EMBL" id="RIW30896.1"/>
    </source>
</evidence>
<sequence length="288" mass="32663">MKLILVEGIPGSGKTSACESILRKLKSKDLDSRIFMEGDPDHPADYESTAFIHSGKLQVLEKDFPELNDLRYPERYNGTVEGVLIPYGKLLQEGKITESCAAELSKYDVYEMPVGLYKELIVTKLKAFVKESESSETIVITDCCFLQNPLTMLMAKYNEPTESIIEFVKSIEEILLQMDPVLIYLATLSVRETIEDVRKARPAEWFQHVASYYTEQEYGKYHELPQGLEGVIHLLEERMKIEKHIISLLAMPSHIIQVSAGNRDRAGKTLAEIIEITFRGKGAKQEVD</sequence>
<protein>
    <submittedName>
        <fullName evidence="1">Uncharacterized protein</fullName>
    </submittedName>
</protein>
<dbReference type="Gene3D" id="3.40.50.300">
    <property type="entry name" value="P-loop containing nucleotide triphosphate hydrolases"/>
    <property type="match status" value="1"/>
</dbReference>
<name>A0A3A1QWX4_9BACI</name>
<evidence type="ECO:0000313" key="2">
    <source>
        <dbReference type="Proteomes" id="UP000265801"/>
    </source>
</evidence>
<dbReference type="EMBL" id="QXIR01000024">
    <property type="protein sequence ID" value="RIW30896.1"/>
    <property type="molecule type" value="Genomic_DNA"/>
</dbReference>
<dbReference type="RefSeq" id="WP_119548339.1">
    <property type="nucleotide sequence ID" value="NZ_QXIR01000024.1"/>
</dbReference>
<organism evidence="1 2">
    <name type="scientific">Bacillus salacetis</name>
    <dbReference type="NCBI Taxonomy" id="2315464"/>
    <lineage>
        <taxon>Bacteria</taxon>
        <taxon>Bacillati</taxon>
        <taxon>Bacillota</taxon>
        <taxon>Bacilli</taxon>
        <taxon>Bacillales</taxon>
        <taxon>Bacillaceae</taxon>
        <taxon>Bacillus</taxon>
    </lineage>
</organism>
<accession>A0A3A1QWX4</accession>
<comment type="caution">
    <text evidence="1">The sequence shown here is derived from an EMBL/GenBank/DDBJ whole genome shotgun (WGS) entry which is preliminary data.</text>
</comment>
<keyword evidence="2" id="KW-1185">Reference proteome</keyword>
<dbReference type="SUPFAM" id="SSF52540">
    <property type="entry name" value="P-loop containing nucleoside triphosphate hydrolases"/>
    <property type="match status" value="1"/>
</dbReference>
<dbReference type="InterPro" id="IPR027417">
    <property type="entry name" value="P-loop_NTPase"/>
</dbReference>
<reference evidence="1 2" key="1">
    <citation type="submission" date="2018-09" db="EMBL/GenBank/DDBJ databases">
        <title>Bacillus saliacetes sp. nov., isolated from Thai shrimp paste (Ka-pi).</title>
        <authorList>
            <person name="Daroonpunt R."/>
            <person name="Tanasupawat S."/>
            <person name="Yiamsombut S."/>
        </authorList>
    </citation>
    <scope>NUCLEOTIDE SEQUENCE [LARGE SCALE GENOMIC DNA]</scope>
    <source>
        <strain evidence="1 2">SKP7-4</strain>
    </source>
</reference>
<gene>
    <name evidence="1" type="ORF">D3H55_16045</name>
</gene>